<comment type="caution">
    <text evidence="3">The sequence shown here is derived from an EMBL/GenBank/DDBJ whole genome shotgun (WGS) entry which is preliminary data.</text>
</comment>
<feature type="transmembrane region" description="Helical" evidence="1">
    <location>
        <begin position="423"/>
        <end position="444"/>
    </location>
</feature>
<accession>A0A9P4N9B9</accession>
<dbReference type="Pfam" id="PF00293">
    <property type="entry name" value="NUDIX"/>
    <property type="match status" value="1"/>
</dbReference>
<dbReference type="PROSITE" id="PS51462">
    <property type="entry name" value="NUDIX"/>
    <property type="match status" value="1"/>
</dbReference>
<dbReference type="Proteomes" id="UP000800093">
    <property type="component" value="Unassembled WGS sequence"/>
</dbReference>
<dbReference type="SUPFAM" id="SSF55811">
    <property type="entry name" value="Nudix"/>
    <property type="match status" value="1"/>
</dbReference>
<dbReference type="CDD" id="cd03426">
    <property type="entry name" value="NUDIX_CoAse_Nudt7"/>
    <property type="match status" value="1"/>
</dbReference>
<dbReference type="GO" id="GO:0010945">
    <property type="term" value="F:coenzyme A diphosphatase activity"/>
    <property type="evidence" value="ECO:0007669"/>
    <property type="project" value="InterPro"/>
</dbReference>
<proteinExistence type="predicted"/>
<dbReference type="PANTHER" id="PTHR12992">
    <property type="entry name" value="NUDIX HYDROLASE"/>
    <property type="match status" value="1"/>
</dbReference>
<keyword evidence="3" id="KW-0378">Hydrolase</keyword>
<name>A0A9P4N9B9_9PLEO</name>
<evidence type="ECO:0000256" key="1">
    <source>
        <dbReference type="SAM" id="Phobius"/>
    </source>
</evidence>
<reference evidence="4" key="1">
    <citation type="journal article" date="2020" name="Stud. Mycol.">
        <title>101 Dothideomycetes genomes: A test case for predicting lifestyles and emergence of pathogens.</title>
        <authorList>
            <person name="Haridas S."/>
            <person name="Albert R."/>
            <person name="Binder M."/>
            <person name="Bloem J."/>
            <person name="LaButti K."/>
            <person name="Salamov A."/>
            <person name="Andreopoulos B."/>
            <person name="Baker S."/>
            <person name="Barry K."/>
            <person name="Bills G."/>
            <person name="Bluhm B."/>
            <person name="Cannon C."/>
            <person name="Castanera R."/>
            <person name="Culley D."/>
            <person name="Daum C."/>
            <person name="Ezra D."/>
            <person name="Gonzalez J."/>
            <person name="Henrissat B."/>
            <person name="Kuo A."/>
            <person name="Liang C."/>
            <person name="Lipzen A."/>
            <person name="Lutzoni F."/>
            <person name="Magnuson J."/>
            <person name="Mondo S."/>
            <person name="Nolan M."/>
            <person name="Ohm R."/>
            <person name="Pangilinan J."/>
            <person name="Park H.-J."/>
            <person name="Ramirez L."/>
            <person name="Alfaro M."/>
            <person name="Sun H."/>
            <person name="Tritt A."/>
            <person name="Yoshinaga Y."/>
            <person name="Zwiers L.-H."/>
            <person name="Turgeon B."/>
            <person name="Goodwin S."/>
            <person name="Spatafora J."/>
            <person name="Crous P."/>
            <person name="Grigoriev I."/>
        </authorList>
    </citation>
    <scope>NUCLEOTIDE SEQUENCE [LARGE SCALE GENOMIC DNA]</scope>
    <source>
        <strain evidence="4">CBS 304.66</strain>
    </source>
</reference>
<protein>
    <submittedName>
        <fullName evidence="3">Nudix family hydrolase</fullName>
    </submittedName>
</protein>
<dbReference type="OrthoDB" id="77989at2759"/>
<feature type="domain" description="Nudix hydrolase" evidence="2">
    <location>
        <begin position="34"/>
        <end position="216"/>
    </location>
</feature>
<keyword evidence="4" id="KW-1185">Reference proteome</keyword>
<dbReference type="PANTHER" id="PTHR12992:SF44">
    <property type="entry name" value="NUDIX HYDROLASE DOMAIN-CONTAINING PROTEIN"/>
    <property type="match status" value="1"/>
</dbReference>
<keyword evidence="1" id="KW-0472">Membrane</keyword>
<evidence type="ECO:0000313" key="3">
    <source>
        <dbReference type="EMBL" id="KAF2268997.1"/>
    </source>
</evidence>
<evidence type="ECO:0000259" key="2">
    <source>
        <dbReference type="PROSITE" id="PS51462"/>
    </source>
</evidence>
<keyword evidence="1" id="KW-0812">Transmembrane</keyword>
<dbReference type="AlphaFoldDB" id="A0A9P4N9B9"/>
<evidence type="ECO:0000313" key="4">
    <source>
        <dbReference type="Proteomes" id="UP000800093"/>
    </source>
</evidence>
<dbReference type="InterPro" id="IPR015797">
    <property type="entry name" value="NUDIX_hydrolase-like_dom_sf"/>
</dbReference>
<sequence>METGTEALISHLRDVLLELAANPYPEVACPPSAPRRASVALILRIQPNYSHWPARRRSSVASNSGHKLSFKDIIDTFFEQDWVKHGDPELLFIKRATRVGDKWTGHVALPGGKRDPEDEDDQVTAVREAMEEVGIDLSFSHAIAVGNLPQRIVTTSWGKVPLMVLCPYVYLLTSSEYPAQRLQPTEVASTHWVSLRALLSPVLRTYEYADVSNRLAKSELGIKRWFLQAMLSKMMFAAIRLVPSESTYCSSIPGFVPEGPAPNSSPIGKLKELLTGPEANYPVRQQPLLLWGLTLGVISDFLEHIPPHNALELWTYPTFTNWDVRFAMWAMSYRFRKQKVLDMSSTEGIATTRLAQDDVDATKTAKQDLPDSEGGEVEEPGEVGIAGLGVGRNWGKAGRAKLAARGAAVNSMLEGYYPIVRKAVATALVGRIAIVSLLVAYLWGRHRRRG</sequence>
<dbReference type="InterPro" id="IPR045121">
    <property type="entry name" value="CoAse"/>
</dbReference>
<gene>
    <name evidence="3" type="ORF">CC78DRAFT_454410</name>
</gene>
<keyword evidence="1" id="KW-1133">Transmembrane helix</keyword>
<dbReference type="Gene3D" id="3.90.79.10">
    <property type="entry name" value="Nucleoside Triphosphate Pyrophosphohydrolase"/>
    <property type="match status" value="1"/>
</dbReference>
<dbReference type="InterPro" id="IPR000086">
    <property type="entry name" value="NUDIX_hydrolase_dom"/>
</dbReference>
<organism evidence="3 4">
    <name type="scientific">Lojkania enalia</name>
    <dbReference type="NCBI Taxonomy" id="147567"/>
    <lineage>
        <taxon>Eukaryota</taxon>
        <taxon>Fungi</taxon>
        <taxon>Dikarya</taxon>
        <taxon>Ascomycota</taxon>
        <taxon>Pezizomycotina</taxon>
        <taxon>Dothideomycetes</taxon>
        <taxon>Pleosporomycetidae</taxon>
        <taxon>Pleosporales</taxon>
        <taxon>Pleosporales incertae sedis</taxon>
        <taxon>Lojkania</taxon>
    </lineage>
</organism>
<dbReference type="EMBL" id="ML986584">
    <property type="protein sequence ID" value="KAF2268997.1"/>
    <property type="molecule type" value="Genomic_DNA"/>
</dbReference>